<proteinExistence type="predicted"/>
<sequence>MTDLRMTPQTLTGHGAGCDSLAEKFGQLADLLNQAEVDDQCFGPLGEFLFSSYKSGLRECQDLATKAQDFLVHTKEQLDETVKDYAETEQQIIESLNKAGEGMA</sequence>
<reference evidence="2" key="1">
    <citation type="submission" date="2016-10" db="EMBL/GenBank/DDBJ databases">
        <authorList>
            <person name="Varghese N."/>
            <person name="Submissions S."/>
        </authorList>
    </citation>
    <scope>NUCLEOTIDE SEQUENCE [LARGE SCALE GENOMIC DNA]</scope>
    <source>
        <strain evidence="2">DSM 44771</strain>
    </source>
</reference>
<accession>A0A1I6UYZ5</accession>
<dbReference type="EMBL" id="FOZX01000014">
    <property type="protein sequence ID" value="SFT06659.1"/>
    <property type="molecule type" value="Genomic_DNA"/>
</dbReference>
<organism evidence="1 2">
    <name type="scientific">Saccharopolyspora flava</name>
    <dbReference type="NCBI Taxonomy" id="95161"/>
    <lineage>
        <taxon>Bacteria</taxon>
        <taxon>Bacillati</taxon>
        <taxon>Actinomycetota</taxon>
        <taxon>Actinomycetes</taxon>
        <taxon>Pseudonocardiales</taxon>
        <taxon>Pseudonocardiaceae</taxon>
        <taxon>Saccharopolyspora</taxon>
    </lineage>
</organism>
<protein>
    <recommendedName>
        <fullName evidence="3">Excreted virulence factor EspC, type VII ESX diderm</fullName>
    </recommendedName>
</protein>
<dbReference type="AlphaFoldDB" id="A0A1I6UYZ5"/>
<evidence type="ECO:0000313" key="1">
    <source>
        <dbReference type="EMBL" id="SFT06659.1"/>
    </source>
</evidence>
<evidence type="ECO:0000313" key="2">
    <source>
        <dbReference type="Proteomes" id="UP000198852"/>
    </source>
</evidence>
<name>A0A1I6UYZ5_9PSEU</name>
<dbReference type="STRING" id="95161.SAMN05660874_05406"/>
<keyword evidence="2" id="KW-1185">Reference proteome</keyword>
<dbReference type="Proteomes" id="UP000198852">
    <property type="component" value="Unassembled WGS sequence"/>
</dbReference>
<dbReference type="RefSeq" id="WP_245776161.1">
    <property type="nucleotide sequence ID" value="NZ_FOZX01000014.1"/>
</dbReference>
<gene>
    <name evidence="1" type="ORF">SAMN05660874_05406</name>
</gene>
<evidence type="ECO:0008006" key="3">
    <source>
        <dbReference type="Google" id="ProtNLM"/>
    </source>
</evidence>